<dbReference type="PRINTS" id="PR00237">
    <property type="entry name" value="GPCRRHODOPSN"/>
</dbReference>
<feature type="compositionally biased region" description="Polar residues" evidence="11">
    <location>
        <begin position="14"/>
        <end position="27"/>
    </location>
</feature>
<feature type="compositionally biased region" description="Basic and acidic residues" evidence="11">
    <location>
        <begin position="1"/>
        <end position="10"/>
    </location>
</feature>
<feature type="transmembrane region" description="Helical" evidence="12">
    <location>
        <begin position="204"/>
        <end position="226"/>
    </location>
</feature>
<dbReference type="PANTHER" id="PTHR45695:SF32">
    <property type="entry name" value="G PROTEIN-COUPLED RECEPTOR 15-LIKE"/>
    <property type="match status" value="1"/>
</dbReference>
<reference evidence="14" key="1">
    <citation type="submission" date="2019-03" db="EMBL/GenBank/DDBJ databases">
        <title>Genome sequencing and reference-guided assembly of Black Bengal Goat (Capra hircus).</title>
        <authorList>
            <person name="Siddiki A.Z."/>
            <person name="Baten A."/>
            <person name="Billah M."/>
            <person name="Alam M.A.U."/>
            <person name="Shawrob K.S.M."/>
            <person name="Saha S."/>
            <person name="Chowdhury M."/>
            <person name="Rahman A.H."/>
            <person name="Stear M."/>
            <person name="Miah G."/>
            <person name="Das G.B."/>
            <person name="Hossain M.M."/>
            <person name="Kumkum M."/>
            <person name="Islam M.S."/>
            <person name="Mollah A.M."/>
            <person name="Ahsan A."/>
            <person name="Tusar F."/>
            <person name="Khan M.K.I."/>
        </authorList>
    </citation>
    <scope>NUCLEOTIDE SEQUENCE [LARGE SCALE GENOMIC DNA]</scope>
</reference>
<evidence type="ECO:0000256" key="11">
    <source>
        <dbReference type="SAM" id="MobiDB-lite"/>
    </source>
</evidence>
<dbReference type="GO" id="GO:0016499">
    <property type="term" value="F:orexin receptor activity"/>
    <property type="evidence" value="ECO:0007669"/>
    <property type="project" value="InterPro"/>
</dbReference>
<dbReference type="PRINTS" id="PR01064">
    <property type="entry name" value="OREXINR"/>
</dbReference>
<evidence type="ECO:0000313" key="14">
    <source>
        <dbReference type="Ensembl" id="ENSCHIP00010015894.1"/>
    </source>
</evidence>
<dbReference type="InterPro" id="IPR000276">
    <property type="entry name" value="GPCR_Rhodpsn"/>
</dbReference>
<evidence type="ECO:0000256" key="4">
    <source>
        <dbReference type="ARBA" id="ARBA00022989"/>
    </source>
</evidence>
<evidence type="ECO:0000259" key="13">
    <source>
        <dbReference type="PROSITE" id="PS50262"/>
    </source>
</evidence>
<dbReference type="AlphaFoldDB" id="A0A8C2P8H1"/>
<evidence type="ECO:0000256" key="9">
    <source>
        <dbReference type="ARBA" id="ARBA00023224"/>
    </source>
</evidence>
<dbReference type="PROSITE" id="PS50262">
    <property type="entry name" value="G_PROTEIN_RECEP_F1_2"/>
    <property type="match status" value="1"/>
</dbReference>
<reference evidence="14" key="2">
    <citation type="submission" date="2025-08" db="UniProtKB">
        <authorList>
            <consortium name="Ensembl"/>
        </authorList>
    </citation>
    <scope>IDENTIFICATION</scope>
</reference>
<evidence type="ECO:0000256" key="7">
    <source>
        <dbReference type="ARBA" id="ARBA00023157"/>
    </source>
</evidence>
<dbReference type="CDD" id="cd15208">
    <property type="entry name" value="7tmA_OXR"/>
    <property type="match status" value="1"/>
</dbReference>
<evidence type="ECO:0000256" key="6">
    <source>
        <dbReference type="ARBA" id="ARBA00023136"/>
    </source>
</evidence>
<name>A0A8C2P8H1_CAPHI</name>
<keyword evidence="5 10" id="KW-0297">G-protein coupled receptor</keyword>
<evidence type="ECO:0000256" key="2">
    <source>
        <dbReference type="ARBA" id="ARBA00022475"/>
    </source>
</evidence>
<evidence type="ECO:0000256" key="1">
    <source>
        <dbReference type="ARBA" id="ARBA00004651"/>
    </source>
</evidence>
<dbReference type="GO" id="GO:0007631">
    <property type="term" value="P:feeding behavior"/>
    <property type="evidence" value="ECO:0007669"/>
    <property type="project" value="InterPro"/>
</dbReference>
<keyword evidence="9 10" id="KW-0807">Transducer</keyword>
<feature type="transmembrane region" description="Helical" evidence="12">
    <location>
        <begin position="81"/>
        <end position="105"/>
    </location>
</feature>
<keyword evidence="3 10" id="KW-0812">Transmembrane</keyword>
<evidence type="ECO:0000256" key="12">
    <source>
        <dbReference type="SAM" id="Phobius"/>
    </source>
</evidence>
<dbReference type="InterPro" id="IPR017452">
    <property type="entry name" value="GPCR_Rhodpsn_7TM"/>
</dbReference>
<feature type="transmembrane region" description="Helical" evidence="12">
    <location>
        <begin position="287"/>
        <end position="308"/>
    </location>
</feature>
<evidence type="ECO:0000256" key="8">
    <source>
        <dbReference type="ARBA" id="ARBA00023170"/>
    </source>
</evidence>
<keyword evidence="7" id="KW-1015">Disulfide bond</keyword>
<sequence length="355" mass="40827">MSGTKLEDSPPCRNWSSAPELNETQEPFLNPTDYDDEEFLRYLWREYLHPKEYEWVLIAGYIIVFVVALIGNVLGDAVMNLGVHVFLSILVSLVFVDITETWFFGQSLCKVIPYLQTVSVSVSVLTLSCIALDRWYAICHPLMFKSTAKRARNSIVIIWIVSCVIMIPQAIVMECSTMLPGLANKTALFTVCDERWGGEIYPKMYHICFFLVTYMAPLCLMVLAYLQIFRKLWCRQIPGTSSVVQRKWKALQPLSQPRGPGQQTKSRISAVAAEIKQIRARRKTARMLMVVLLVFAVCYLPISILNVLKRVFGMFTHTEDRETVYAWFTFAHWLVYANKNYLSNFFPLNVEAKLK</sequence>
<keyword evidence="8 10" id="KW-0675">Receptor</keyword>
<dbReference type="SUPFAM" id="SSF81321">
    <property type="entry name" value="Family A G protein-coupled receptor-like"/>
    <property type="match status" value="1"/>
</dbReference>
<feature type="transmembrane region" description="Helical" evidence="12">
    <location>
        <begin position="111"/>
        <end position="132"/>
    </location>
</feature>
<dbReference type="Pfam" id="PF00001">
    <property type="entry name" value="7tm_1"/>
    <property type="match status" value="1"/>
</dbReference>
<keyword evidence="2" id="KW-1003">Cell membrane</keyword>
<comment type="similarity">
    <text evidence="10">Belongs to the G-protein coupled receptor 1 family.</text>
</comment>
<evidence type="ECO:0000256" key="10">
    <source>
        <dbReference type="RuleBase" id="RU000688"/>
    </source>
</evidence>
<feature type="region of interest" description="Disordered" evidence="11">
    <location>
        <begin position="1"/>
        <end position="30"/>
    </location>
</feature>
<evidence type="ECO:0000256" key="5">
    <source>
        <dbReference type="ARBA" id="ARBA00023040"/>
    </source>
</evidence>
<comment type="subcellular location">
    <subcellularLocation>
        <location evidence="1">Cell membrane</location>
        <topology evidence="1">Multi-pass membrane protein</topology>
    </subcellularLocation>
</comment>
<proteinExistence type="inferred from homology"/>
<dbReference type="Ensembl" id="ENSCHIT00010022307.1">
    <property type="protein sequence ID" value="ENSCHIP00010015894.1"/>
    <property type="gene ID" value="ENSCHIG00010011522.1"/>
</dbReference>
<dbReference type="Gene3D" id="1.20.1070.10">
    <property type="entry name" value="Rhodopsin 7-helix transmembrane proteins"/>
    <property type="match status" value="1"/>
</dbReference>
<feature type="transmembrane region" description="Helical" evidence="12">
    <location>
        <begin position="55"/>
        <end position="74"/>
    </location>
</feature>
<dbReference type="InterPro" id="IPR000204">
    <property type="entry name" value="Orexin_rcpt"/>
</dbReference>
<feature type="domain" description="G-protein coupled receptors family 1 profile" evidence="13">
    <location>
        <begin position="55"/>
        <end position="346"/>
    </location>
</feature>
<accession>A0A8C2P8H1</accession>
<dbReference type="GO" id="GO:0005886">
    <property type="term" value="C:plasma membrane"/>
    <property type="evidence" value="ECO:0007669"/>
    <property type="project" value="UniProtKB-SubCell"/>
</dbReference>
<dbReference type="PANTHER" id="PTHR45695">
    <property type="entry name" value="LEUCOKININ RECEPTOR-RELATED"/>
    <property type="match status" value="1"/>
</dbReference>
<feature type="transmembrane region" description="Helical" evidence="12">
    <location>
        <begin position="153"/>
        <end position="172"/>
    </location>
</feature>
<protein>
    <recommendedName>
        <fullName evidence="13">G-protein coupled receptors family 1 profile domain-containing protein</fullName>
    </recommendedName>
</protein>
<dbReference type="PROSITE" id="PS00237">
    <property type="entry name" value="G_PROTEIN_RECEP_F1_1"/>
    <property type="match status" value="1"/>
</dbReference>
<keyword evidence="6 12" id="KW-0472">Membrane</keyword>
<organism evidence="14">
    <name type="scientific">Capra hircus</name>
    <name type="common">Goat</name>
    <dbReference type="NCBI Taxonomy" id="9925"/>
    <lineage>
        <taxon>Eukaryota</taxon>
        <taxon>Metazoa</taxon>
        <taxon>Chordata</taxon>
        <taxon>Craniata</taxon>
        <taxon>Vertebrata</taxon>
        <taxon>Euteleostomi</taxon>
        <taxon>Mammalia</taxon>
        <taxon>Eutheria</taxon>
        <taxon>Laurasiatheria</taxon>
        <taxon>Artiodactyla</taxon>
        <taxon>Ruminantia</taxon>
        <taxon>Pecora</taxon>
        <taxon>Bovidae</taxon>
        <taxon>Caprinae</taxon>
        <taxon>Capra</taxon>
    </lineage>
</organism>
<keyword evidence="4 12" id="KW-1133">Transmembrane helix</keyword>
<evidence type="ECO:0000256" key="3">
    <source>
        <dbReference type="ARBA" id="ARBA00022692"/>
    </source>
</evidence>